<dbReference type="EMBL" id="CP001839">
    <property type="protein sequence ID" value="ADA67336.1"/>
    <property type="molecule type" value="Genomic_DNA"/>
</dbReference>
<dbReference type="SMR" id="D2C3N2"/>
<keyword evidence="5" id="KW-0482">Metalloprotease</keyword>
<evidence type="ECO:0000256" key="1">
    <source>
        <dbReference type="ARBA" id="ARBA00022670"/>
    </source>
</evidence>
<reference evidence="8 9" key="1">
    <citation type="submission" date="2009-12" db="EMBL/GenBank/DDBJ databases">
        <title>Complete sequence of Thermotoga petrophila RKU-1.</title>
        <authorList>
            <consortium name="US DOE Joint Genome Institute"/>
            <person name="Lucas S."/>
            <person name="Copeland A."/>
            <person name="Lapidus A."/>
            <person name="Glavina del Rio T."/>
            <person name="Dalin E."/>
            <person name="Tice H."/>
            <person name="Bruce D."/>
            <person name="Goodwin L."/>
            <person name="Pitluck S."/>
            <person name="Munk A.C."/>
            <person name="Brettin T."/>
            <person name="Detter J.C."/>
            <person name="Han C."/>
            <person name="Tapia R."/>
            <person name="Larimer F."/>
            <person name="Land M."/>
            <person name="Hauser L."/>
            <person name="Kyrpides N."/>
            <person name="Mikhailova N."/>
            <person name="Nelson K.E."/>
            <person name="Gogarten J.P."/>
            <person name="Noll K.M."/>
        </authorList>
    </citation>
    <scope>NUCLEOTIDE SEQUENCE [LARGE SCALE GENOMIC DNA]</scope>
    <source>
        <strain evidence="9">ATCC BAA-489 / DSM 13996 / JCM 10882 / RKU-10</strain>
    </source>
</reference>
<dbReference type="AlphaFoldDB" id="D2C3N2"/>
<accession>D2C3N2</accession>
<sequence>MKRDGGSLLPRERMIKAGPESLSVEELVAIVLRTGKKGKHVLELSKDLLERFDGSLIKLSNAGLEEIASVEGVGMVKAITLKAALELGKRLHRELERIPEKLDSSVKVYRYCQEMVYLEREIVKVICLDTKLNVIGENTLTVGTSDRSLIHPRDVFRTAIRANASGVIVVHNHPSGDPTPSKEDRLITERLKQAGEILGVSLVDHVIVSRRGYFSFREEGEL</sequence>
<evidence type="ECO:0000256" key="6">
    <source>
        <dbReference type="RuleBase" id="RU003797"/>
    </source>
</evidence>
<dbReference type="GO" id="GO:0008237">
    <property type="term" value="F:metallopeptidase activity"/>
    <property type="evidence" value="ECO:0007669"/>
    <property type="project" value="UniProtKB-KW"/>
</dbReference>
<feature type="domain" description="MPN" evidence="7">
    <location>
        <begin position="101"/>
        <end position="222"/>
    </location>
</feature>
<dbReference type="HOGENOM" id="CLU_073529_0_2_0"/>
<dbReference type="KEGG" id="tnp:Tnap_1251"/>
<dbReference type="SUPFAM" id="SSF102712">
    <property type="entry name" value="JAB1/MPN domain"/>
    <property type="match status" value="1"/>
</dbReference>
<evidence type="ECO:0000256" key="5">
    <source>
        <dbReference type="ARBA" id="ARBA00023049"/>
    </source>
</evidence>
<dbReference type="InterPro" id="IPR037518">
    <property type="entry name" value="MPN"/>
</dbReference>
<dbReference type="InterPro" id="IPR001405">
    <property type="entry name" value="UPF0758"/>
</dbReference>
<evidence type="ECO:0000259" key="7">
    <source>
        <dbReference type="PROSITE" id="PS50249"/>
    </source>
</evidence>
<dbReference type="InterPro" id="IPR046778">
    <property type="entry name" value="UPF0758_N"/>
</dbReference>
<gene>
    <name evidence="8" type="ordered locus">Tnap_1251</name>
</gene>
<name>D2C3N2_THEP2</name>
<dbReference type="NCBIfam" id="NF000642">
    <property type="entry name" value="PRK00024.1"/>
    <property type="match status" value="1"/>
</dbReference>
<dbReference type="InterPro" id="IPR010994">
    <property type="entry name" value="RuvA_2-like"/>
</dbReference>
<comment type="similarity">
    <text evidence="6">Belongs to the UPF0758 family.</text>
</comment>
<evidence type="ECO:0000313" key="9">
    <source>
        <dbReference type="Proteomes" id="UP000000940"/>
    </source>
</evidence>
<dbReference type="PROSITE" id="PS01302">
    <property type="entry name" value="UPF0758"/>
    <property type="match status" value="1"/>
</dbReference>
<organism evidence="8 9">
    <name type="scientific">Thermotoga petrophila (strain ATCC BAA-489 / DSM 13996 / JCM 10882 / RKU-10)</name>
    <name type="common">Thermotoga naphthophila</name>
    <dbReference type="NCBI Taxonomy" id="590168"/>
    <lineage>
        <taxon>Bacteria</taxon>
        <taxon>Thermotogati</taxon>
        <taxon>Thermotogota</taxon>
        <taxon>Thermotogae</taxon>
        <taxon>Thermotogales</taxon>
        <taxon>Thermotogaceae</taxon>
        <taxon>Thermotoga</taxon>
    </lineage>
</organism>
<dbReference type="PANTHER" id="PTHR30471">
    <property type="entry name" value="DNA REPAIR PROTEIN RADC"/>
    <property type="match status" value="1"/>
</dbReference>
<dbReference type="Pfam" id="PF04002">
    <property type="entry name" value="RadC"/>
    <property type="match status" value="1"/>
</dbReference>
<dbReference type="GO" id="GO:0006508">
    <property type="term" value="P:proteolysis"/>
    <property type="evidence" value="ECO:0007669"/>
    <property type="project" value="UniProtKB-KW"/>
</dbReference>
<keyword evidence="1" id="KW-0645">Protease</keyword>
<evidence type="ECO:0000313" key="8">
    <source>
        <dbReference type="EMBL" id="ADA67336.1"/>
    </source>
</evidence>
<dbReference type="InterPro" id="IPR025657">
    <property type="entry name" value="RadC_JAB"/>
</dbReference>
<dbReference type="NCBIfam" id="TIGR00608">
    <property type="entry name" value="radc"/>
    <property type="match status" value="1"/>
</dbReference>
<keyword evidence="9" id="KW-1185">Reference proteome</keyword>
<keyword evidence="3" id="KW-0378">Hydrolase</keyword>
<evidence type="ECO:0000256" key="3">
    <source>
        <dbReference type="ARBA" id="ARBA00022801"/>
    </source>
</evidence>
<proteinExistence type="inferred from homology"/>
<dbReference type="PROSITE" id="PS50249">
    <property type="entry name" value="MPN"/>
    <property type="match status" value="1"/>
</dbReference>
<dbReference type="InterPro" id="IPR020891">
    <property type="entry name" value="UPF0758_CS"/>
</dbReference>
<dbReference type="CDD" id="cd08071">
    <property type="entry name" value="MPN_DUF2466"/>
    <property type="match status" value="1"/>
</dbReference>
<evidence type="ECO:0000256" key="4">
    <source>
        <dbReference type="ARBA" id="ARBA00022833"/>
    </source>
</evidence>
<evidence type="ECO:0000256" key="2">
    <source>
        <dbReference type="ARBA" id="ARBA00022723"/>
    </source>
</evidence>
<dbReference type="SUPFAM" id="SSF47781">
    <property type="entry name" value="RuvA domain 2-like"/>
    <property type="match status" value="1"/>
</dbReference>
<keyword evidence="2" id="KW-0479">Metal-binding</keyword>
<dbReference type="PANTHER" id="PTHR30471:SF3">
    <property type="entry name" value="UPF0758 PROTEIN YEES-RELATED"/>
    <property type="match status" value="1"/>
</dbReference>
<dbReference type="Gene3D" id="3.40.140.10">
    <property type="entry name" value="Cytidine Deaminase, domain 2"/>
    <property type="match status" value="1"/>
</dbReference>
<dbReference type="GO" id="GO:0046872">
    <property type="term" value="F:metal ion binding"/>
    <property type="evidence" value="ECO:0007669"/>
    <property type="project" value="UniProtKB-KW"/>
</dbReference>
<dbReference type="RefSeq" id="WP_011943739.1">
    <property type="nucleotide sequence ID" value="NC_013642.1"/>
</dbReference>
<dbReference type="Proteomes" id="UP000000940">
    <property type="component" value="Chromosome"/>
</dbReference>
<keyword evidence="4" id="KW-0862">Zinc</keyword>
<dbReference type="Pfam" id="PF20582">
    <property type="entry name" value="UPF0758_N"/>
    <property type="match status" value="1"/>
</dbReference>
<protein>
    <submittedName>
        <fullName evidence="8">DNA repair protein RadC</fullName>
    </submittedName>
</protein>